<evidence type="ECO:0000313" key="1">
    <source>
        <dbReference type="EMBL" id="KAI0040438.1"/>
    </source>
</evidence>
<evidence type="ECO:0000313" key="2">
    <source>
        <dbReference type="Proteomes" id="UP000814033"/>
    </source>
</evidence>
<gene>
    <name evidence="1" type="ORF">FA95DRAFT_1599422</name>
</gene>
<sequence>MLDLLPPELILDVLSRLSVFTLRSLRLVSHPWNIFISLNQQAIYRQAAYLHQYTIPDNETLQEAILYHPGSPWRDAVDWQDFCKISLQLQRNWVGGGRAVPRVLSSAGSDTHRFKVDEKQRICIATHMRGGITVSLLFPDVLLWSLPQTHVRPFAHCEYGNGFLVFDRLGSSKEVWRLASDFASNDAVVEAARPDYTQLRAAAQAAQRHGYAGRGHFRPWALLVFPEMTLAYRFVYPTLLSASESRAFLYDVRTGTLMQTIENVVADGDNINYVELSERNLSLPGEFIAGHVSADGRDLVLLRKHGCVIFVQDFENHLDDIESSALEVRIRGHHSQYLAFEEGRVGVATRQGLYVFTLDSFGRREVLSADDREYASFPRISMSGMNPYGLQNDLSCLQITDRRMFFTWNARERAEGIVLYGDPSSDPYNAGEGLMSLEDGNGGGQILLGDEDEDDSEEDDEDEELEGDDEEDIADDEDDFDQPEPFPAMPIHLMIRALQNTVVGCIDMSLMPEAEAGVI</sequence>
<dbReference type="EMBL" id="MU276196">
    <property type="protein sequence ID" value="KAI0040438.1"/>
    <property type="molecule type" value="Genomic_DNA"/>
</dbReference>
<organism evidence="1 2">
    <name type="scientific">Auriscalpium vulgare</name>
    <dbReference type="NCBI Taxonomy" id="40419"/>
    <lineage>
        <taxon>Eukaryota</taxon>
        <taxon>Fungi</taxon>
        <taxon>Dikarya</taxon>
        <taxon>Basidiomycota</taxon>
        <taxon>Agaricomycotina</taxon>
        <taxon>Agaricomycetes</taxon>
        <taxon>Russulales</taxon>
        <taxon>Auriscalpiaceae</taxon>
        <taxon>Auriscalpium</taxon>
    </lineage>
</organism>
<proteinExistence type="predicted"/>
<accession>A0ACB8R8V1</accession>
<dbReference type="Proteomes" id="UP000814033">
    <property type="component" value="Unassembled WGS sequence"/>
</dbReference>
<reference evidence="1" key="2">
    <citation type="journal article" date="2022" name="New Phytol.">
        <title>Evolutionary transition to the ectomycorrhizal habit in the genomes of a hyperdiverse lineage of mushroom-forming fungi.</title>
        <authorList>
            <person name="Looney B."/>
            <person name="Miyauchi S."/>
            <person name="Morin E."/>
            <person name="Drula E."/>
            <person name="Courty P.E."/>
            <person name="Kohler A."/>
            <person name="Kuo A."/>
            <person name="LaButti K."/>
            <person name="Pangilinan J."/>
            <person name="Lipzen A."/>
            <person name="Riley R."/>
            <person name="Andreopoulos W."/>
            <person name="He G."/>
            <person name="Johnson J."/>
            <person name="Nolan M."/>
            <person name="Tritt A."/>
            <person name="Barry K.W."/>
            <person name="Grigoriev I.V."/>
            <person name="Nagy L.G."/>
            <person name="Hibbett D."/>
            <person name="Henrissat B."/>
            <person name="Matheny P.B."/>
            <person name="Labbe J."/>
            <person name="Martin F.M."/>
        </authorList>
    </citation>
    <scope>NUCLEOTIDE SEQUENCE</scope>
    <source>
        <strain evidence="1">FP105234-sp</strain>
    </source>
</reference>
<name>A0ACB8R8V1_9AGAM</name>
<protein>
    <submittedName>
        <fullName evidence="1">Uncharacterized protein</fullName>
    </submittedName>
</protein>
<comment type="caution">
    <text evidence="1">The sequence shown here is derived from an EMBL/GenBank/DDBJ whole genome shotgun (WGS) entry which is preliminary data.</text>
</comment>
<reference evidence="1" key="1">
    <citation type="submission" date="2021-02" db="EMBL/GenBank/DDBJ databases">
        <authorList>
            <consortium name="DOE Joint Genome Institute"/>
            <person name="Ahrendt S."/>
            <person name="Looney B.P."/>
            <person name="Miyauchi S."/>
            <person name="Morin E."/>
            <person name="Drula E."/>
            <person name="Courty P.E."/>
            <person name="Chicoki N."/>
            <person name="Fauchery L."/>
            <person name="Kohler A."/>
            <person name="Kuo A."/>
            <person name="Labutti K."/>
            <person name="Pangilinan J."/>
            <person name="Lipzen A."/>
            <person name="Riley R."/>
            <person name="Andreopoulos W."/>
            <person name="He G."/>
            <person name="Johnson J."/>
            <person name="Barry K.W."/>
            <person name="Grigoriev I.V."/>
            <person name="Nagy L."/>
            <person name="Hibbett D."/>
            <person name="Henrissat B."/>
            <person name="Matheny P.B."/>
            <person name="Labbe J."/>
            <person name="Martin F."/>
        </authorList>
    </citation>
    <scope>NUCLEOTIDE SEQUENCE</scope>
    <source>
        <strain evidence="1">FP105234-sp</strain>
    </source>
</reference>
<keyword evidence="2" id="KW-1185">Reference proteome</keyword>